<dbReference type="InterPro" id="IPR016163">
    <property type="entry name" value="Ald_DH_C"/>
</dbReference>
<keyword evidence="2" id="KW-0560">Oxidoreductase</keyword>
<dbReference type="Proteomes" id="UP000192847">
    <property type="component" value="Unassembled WGS sequence"/>
</dbReference>
<accession>A0ABX3TF45</accession>
<evidence type="ECO:0000256" key="1">
    <source>
        <dbReference type="ARBA" id="ARBA00009986"/>
    </source>
</evidence>
<comment type="similarity">
    <text evidence="1">Belongs to the aldehyde dehydrogenase family.</text>
</comment>
<keyword evidence="5" id="KW-1185">Reference proteome</keyword>
<name>A0ABX3TF45_9MYCO</name>
<proteinExistence type="inferred from homology"/>
<evidence type="ECO:0000313" key="5">
    <source>
        <dbReference type="Proteomes" id="UP000192847"/>
    </source>
</evidence>
<dbReference type="Gene3D" id="3.40.309.10">
    <property type="entry name" value="Aldehyde Dehydrogenase, Chain A, domain 2"/>
    <property type="match status" value="1"/>
</dbReference>
<evidence type="ECO:0000256" key="2">
    <source>
        <dbReference type="ARBA" id="ARBA00023002"/>
    </source>
</evidence>
<dbReference type="Pfam" id="PF00171">
    <property type="entry name" value="Aldedh"/>
    <property type="match status" value="1"/>
</dbReference>
<organism evidence="4 5">
    <name type="scientific">Mycobacterium timonense</name>
    <dbReference type="NCBI Taxonomy" id="701043"/>
    <lineage>
        <taxon>Bacteria</taxon>
        <taxon>Bacillati</taxon>
        <taxon>Actinomycetota</taxon>
        <taxon>Actinomycetes</taxon>
        <taxon>Mycobacteriales</taxon>
        <taxon>Mycobacteriaceae</taxon>
        <taxon>Mycobacterium</taxon>
        <taxon>Mycobacterium avium complex (MAC)</taxon>
    </lineage>
</organism>
<reference evidence="4 5" key="1">
    <citation type="submission" date="2017-02" db="EMBL/GenBank/DDBJ databases">
        <title>The new phylogeny of genus Mycobacterium.</title>
        <authorList>
            <person name="Tortoli E."/>
            <person name="Trovato A."/>
            <person name="Cirillo D.M."/>
        </authorList>
    </citation>
    <scope>NUCLEOTIDE SEQUENCE [LARGE SCALE GENOMIC DNA]</scope>
    <source>
        <strain evidence="4 5">CCUG 56329</strain>
    </source>
</reference>
<dbReference type="RefSeq" id="WP_083187718.1">
    <property type="nucleotide sequence ID" value="NZ_MVIL01000174.1"/>
</dbReference>
<dbReference type="InterPro" id="IPR016162">
    <property type="entry name" value="Ald_DH_N"/>
</dbReference>
<comment type="caution">
    <text evidence="4">The sequence shown here is derived from an EMBL/GenBank/DDBJ whole genome shotgun (WGS) entry which is preliminary data.</text>
</comment>
<protein>
    <recommendedName>
        <fullName evidence="3">Aldehyde dehydrogenase domain-containing protein</fullName>
    </recommendedName>
</protein>
<gene>
    <name evidence="4" type="ORF">BST46_24665</name>
</gene>
<dbReference type="PANTHER" id="PTHR42804:SF1">
    <property type="entry name" value="ALDEHYDE DEHYDROGENASE-RELATED"/>
    <property type="match status" value="1"/>
</dbReference>
<feature type="domain" description="Aldehyde dehydrogenase" evidence="3">
    <location>
        <begin position="1"/>
        <end position="99"/>
    </location>
</feature>
<dbReference type="Gene3D" id="3.40.605.10">
    <property type="entry name" value="Aldehyde Dehydrogenase, Chain A, domain 1"/>
    <property type="match status" value="1"/>
</dbReference>
<evidence type="ECO:0000313" key="4">
    <source>
        <dbReference type="EMBL" id="ORB77411.1"/>
    </source>
</evidence>
<dbReference type="SUPFAM" id="SSF53720">
    <property type="entry name" value="ALDH-like"/>
    <property type="match status" value="1"/>
</dbReference>
<evidence type="ECO:0000259" key="3">
    <source>
        <dbReference type="Pfam" id="PF00171"/>
    </source>
</evidence>
<dbReference type="InterPro" id="IPR015590">
    <property type="entry name" value="Aldehyde_DH_dom"/>
</dbReference>
<dbReference type="EMBL" id="MVIL01000174">
    <property type="protein sequence ID" value="ORB77411.1"/>
    <property type="molecule type" value="Genomic_DNA"/>
</dbReference>
<dbReference type="InterPro" id="IPR016161">
    <property type="entry name" value="Ald_DH/histidinol_DH"/>
</dbReference>
<dbReference type="PANTHER" id="PTHR42804">
    <property type="entry name" value="ALDEHYDE DEHYDROGENASE"/>
    <property type="match status" value="1"/>
</dbReference>
<sequence>MRIFQEEIFGPVLSVIPFDTEEEAFAIGNDTDYGLGGALWTRDVDRALRGAAAIHAGTVWVNTYAELQSNVGFGGVRQSGLGRELGAGGIDAMTETKTVYMRHR</sequence>